<dbReference type="Pfam" id="PF04042">
    <property type="entry name" value="DNA_pol_E_B"/>
    <property type="match status" value="1"/>
</dbReference>
<proteinExistence type="inferred from homology"/>
<dbReference type="Pfam" id="PF12213">
    <property type="entry name" value="Dpoe2NT"/>
    <property type="match status" value="1"/>
</dbReference>
<evidence type="ECO:0000259" key="8">
    <source>
        <dbReference type="Pfam" id="PF12213"/>
    </source>
</evidence>
<accession>A0ABD6E825</accession>
<dbReference type="InterPro" id="IPR024639">
    <property type="entry name" value="DNA_pol_e_bsu_N"/>
</dbReference>
<comment type="function">
    <text evidence="6">Participates in DNA repair and in chromosomal DNA replication.</text>
</comment>
<evidence type="ECO:0000256" key="5">
    <source>
        <dbReference type="ARBA" id="ARBA00023242"/>
    </source>
</evidence>
<keyword evidence="4 6" id="KW-0238">DNA-binding</keyword>
<feature type="domain" description="DNA polymerase alpha/delta/epsilon subunit B" evidence="7">
    <location>
        <begin position="271"/>
        <end position="474"/>
    </location>
</feature>
<dbReference type="GO" id="GO:0006260">
    <property type="term" value="P:DNA replication"/>
    <property type="evidence" value="ECO:0007669"/>
    <property type="project" value="UniProtKB-KW"/>
</dbReference>
<dbReference type="Gene3D" id="1.10.8.60">
    <property type="match status" value="1"/>
</dbReference>
<gene>
    <name evidence="9" type="ORF">AB6A40_002944</name>
</gene>
<name>A0ABD6E825_9BILA</name>
<dbReference type="GO" id="GO:0003677">
    <property type="term" value="F:DNA binding"/>
    <property type="evidence" value="ECO:0007669"/>
    <property type="project" value="UniProtKB-UniRule"/>
</dbReference>
<evidence type="ECO:0000259" key="7">
    <source>
        <dbReference type="Pfam" id="PF04042"/>
    </source>
</evidence>
<protein>
    <recommendedName>
        <fullName evidence="6">DNA polymerase epsilon subunit</fullName>
    </recommendedName>
    <alternativeName>
        <fullName evidence="6">DNA polymerase II subunit 2</fullName>
    </alternativeName>
</protein>
<comment type="subcellular location">
    <subcellularLocation>
        <location evidence="1 6">Nucleus</location>
    </subcellularLocation>
</comment>
<dbReference type="GO" id="GO:0008622">
    <property type="term" value="C:epsilon DNA polymerase complex"/>
    <property type="evidence" value="ECO:0007669"/>
    <property type="project" value="UniProtKB-UniRule"/>
</dbReference>
<sequence>MSSKEKLRKHVRAVFQLRGYSLTRDALDYALSVFGEVTEQKRDLSIEKVHTALSKQPLPSGLIDLTTLQSAVAQCSNKKLHKSESLFTVIDLFSAPNFYYDGNSEKLVVSTKLAKSLGTGTDMINMQRARLMLVIQRARRSKAFEKFRLSTIEVLQGTAEKQNDVLLLGLLHQESVESYNVEDLTGSIPIDLTAATFHAGLFTDGSILLFEGNYNNGIFTASGVGLAPIEAAAATRAHFGDENFFGGDSPIAYPCSEKLQLANARNPDARIVILSDVLLDEPHVLKAISILLQGFSKYPPIAFIFCGNFTKKVNTDDSYALICAGFYHLSNILSSALDESPELSKAHFVFVPGPDDPSLNSILPRPPLPYSVFEIMNSIPNCSFASNPCRIQYTSQEIVIMRCDIIEKMCFNSIHMPSDTAEIAEHFCRTIASVGHLVPLPPHVSPVFWQMDYCLRLYPLPDLVVIADQFESFTVRQSDCLFTNPGSFARSQLDFQVYYPSSRSVEASCITL</sequence>
<evidence type="ECO:0000313" key="10">
    <source>
        <dbReference type="Proteomes" id="UP001608902"/>
    </source>
</evidence>
<evidence type="ECO:0000256" key="4">
    <source>
        <dbReference type="ARBA" id="ARBA00023125"/>
    </source>
</evidence>
<evidence type="ECO:0000256" key="2">
    <source>
        <dbReference type="ARBA" id="ARBA00009560"/>
    </source>
</evidence>
<evidence type="ECO:0000256" key="1">
    <source>
        <dbReference type="ARBA" id="ARBA00004123"/>
    </source>
</evidence>
<dbReference type="EMBL" id="JBGFUD010001400">
    <property type="protein sequence ID" value="MFH4976235.1"/>
    <property type="molecule type" value="Genomic_DNA"/>
</dbReference>
<comment type="caution">
    <text evidence="9">The sequence shown here is derived from an EMBL/GenBank/DDBJ whole genome shotgun (WGS) entry which is preliminary data.</text>
</comment>
<dbReference type="Proteomes" id="UP001608902">
    <property type="component" value="Unassembled WGS sequence"/>
</dbReference>
<evidence type="ECO:0000256" key="3">
    <source>
        <dbReference type="ARBA" id="ARBA00022705"/>
    </source>
</evidence>
<comment type="similarity">
    <text evidence="2 6">Belongs to the DNA polymerase epsilon subunit B family.</text>
</comment>
<keyword evidence="5 6" id="KW-0539">Nucleus</keyword>
<dbReference type="PIRSF" id="PIRSF000799">
    <property type="entry name" value="DNA_pol_eps_2"/>
    <property type="match status" value="1"/>
</dbReference>
<feature type="domain" description="DNA polymerase epsilon subunit B N-terminal" evidence="8">
    <location>
        <begin position="4"/>
        <end position="75"/>
    </location>
</feature>
<dbReference type="InterPro" id="IPR007185">
    <property type="entry name" value="DNA_pol_a/d/e_bsu"/>
</dbReference>
<dbReference type="AlphaFoldDB" id="A0ABD6E825"/>
<dbReference type="InterPro" id="IPR016266">
    <property type="entry name" value="POLE2"/>
</dbReference>
<dbReference type="PANTHER" id="PTHR12708:SF0">
    <property type="entry name" value="DNA POLYMERASE EPSILON SUBUNIT 2"/>
    <property type="match status" value="1"/>
</dbReference>
<evidence type="ECO:0000256" key="6">
    <source>
        <dbReference type="PIRNR" id="PIRNR000799"/>
    </source>
</evidence>
<organism evidence="9 10">
    <name type="scientific">Gnathostoma spinigerum</name>
    <dbReference type="NCBI Taxonomy" id="75299"/>
    <lineage>
        <taxon>Eukaryota</taxon>
        <taxon>Metazoa</taxon>
        <taxon>Ecdysozoa</taxon>
        <taxon>Nematoda</taxon>
        <taxon>Chromadorea</taxon>
        <taxon>Rhabditida</taxon>
        <taxon>Spirurina</taxon>
        <taxon>Gnathostomatomorpha</taxon>
        <taxon>Gnathostomatoidea</taxon>
        <taxon>Gnathostomatidae</taxon>
        <taxon>Gnathostoma</taxon>
    </lineage>
</organism>
<keyword evidence="3 6" id="KW-0235">DNA replication</keyword>
<dbReference type="Gene3D" id="3.60.21.50">
    <property type="match status" value="1"/>
</dbReference>
<evidence type="ECO:0000313" key="9">
    <source>
        <dbReference type="EMBL" id="MFH4976235.1"/>
    </source>
</evidence>
<keyword evidence="10" id="KW-1185">Reference proteome</keyword>
<dbReference type="PANTHER" id="PTHR12708">
    <property type="entry name" value="DNA POLYMERASE EPSILON SUBUNIT B"/>
    <property type="match status" value="1"/>
</dbReference>
<reference evidence="9 10" key="1">
    <citation type="submission" date="2024-08" db="EMBL/GenBank/DDBJ databases">
        <title>Gnathostoma spinigerum genome.</title>
        <authorList>
            <person name="Gonzalez-Bertolin B."/>
            <person name="Monzon S."/>
            <person name="Zaballos A."/>
            <person name="Jimenez P."/>
            <person name="Dekumyoy P."/>
            <person name="Varona S."/>
            <person name="Cuesta I."/>
            <person name="Sumanam S."/>
            <person name="Adisakwattana P."/>
            <person name="Gasser R.B."/>
            <person name="Hernandez-Gonzalez A."/>
            <person name="Young N.D."/>
            <person name="Perteguer M.J."/>
        </authorList>
    </citation>
    <scope>NUCLEOTIDE SEQUENCE [LARGE SCALE GENOMIC DNA]</scope>
    <source>
        <strain evidence="9">AL3</strain>
        <tissue evidence="9">Liver</tissue>
    </source>
</reference>